<dbReference type="Pfam" id="PF01613">
    <property type="entry name" value="Flavin_Reduct"/>
    <property type="match status" value="1"/>
</dbReference>
<proteinExistence type="inferred from homology"/>
<evidence type="ECO:0000256" key="4">
    <source>
        <dbReference type="ARBA" id="ARBA00038054"/>
    </source>
</evidence>
<reference evidence="6 7" key="1">
    <citation type="submission" date="2018-04" db="EMBL/GenBank/DDBJ databases">
        <title>Novel Campyloabacter and Helicobacter Species and Strains.</title>
        <authorList>
            <person name="Mannion A.J."/>
            <person name="Shen Z."/>
            <person name="Fox J.G."/>
        </authorList>
    </citation>
    <scope>NUCLEOTIDE SEQUENCE [LARGE SCALE GENOMIC DNA]</scope>
    <source>
        <strain evidence="6 7">MIT 12-6600</strain>
    </source>
</reference>
<dbReference type="AlphaFoldDB" id="A0A3D8IPR5"/>
<dbReference type="InterPro" id="IPR012349">
    <property type="entry name" value="Split_barrel_FMN-bd"/>
</dbReference>
<protein>
    <submittedName>
        <fullName evidence="6">Flavin reductase</fullName>
    </submittedName>
</protein>
<dbReference type="SUPFAM" id="SSF50475">
    <property type="entry name" value="FMN-binding split barrel"/>
    <property type="match status" value="1"/>
</dbReference>
<feature type="domain" description="Flavin reductase like" evidence="5">
    <location>
        <begin position="22"/>
        <end position="151"/>
    </location>
</feature>
<comment type="cofactor">
    <cofactor evidence="1">
        <name>FMN</name>
        <dbReference type="ChEBI" id="CHEBI:58210"/>
    </cofactor>
</comment>
<comment type="similarity">
    <text evidence="4">Belongs to the flavoredoxin family.</text>
</comment>
<accession>A0A3D8IPR5</accession>
<evidence type="ECO:0000256" key="3">
    <source>
        <dbReference type="ARBA" id="ARBA00022643"/>
    </source>
</evidence>
<dbReference type="RefSeq" id="WP_115571229.1">
    <property type="nucleotide sequence ID" value="NZ_NXLT01000004.1"/>
</dbReference>
<dbReference type="PANTHER" id="PTHR33798">
    <property type="entry name" value="FLAVOPROTEIN OXYGENASE"/>
    <property type="match status" value="1"/>
</dbReference>
<dbReference type="Gene3D" id="2.30.110.10">
    <property type="entry name" value="Electron Transport, Fmn-binding Protein, Chain A"/>
    <property type="match status" value="1"/>
</dbReference>
<evidence type="ECO:0000256" key="2">
    <source>
        <dbReference type="ARBA" id="ARBA00022630"/>
    </source>
</evidence>
<name>A0A3D8IPR5_9HELI</name>
<dbReference type="GO" id="GO:0016646">
    <property type="term" value="F:oxidoreductase activity, acting on the CH-NH group of donors, NAD or NADP as acceptor"/>
    <property type="evidence" value="ECO:0007669"/>
    <property type="project" value="UniProtKB-ARBA"/>
</dbReference>
<keyword evidence="3" id="KW-0288">FMN</keyword>
<dbReference type="InterPro" id="IPR002563">
    <property type="entry name" value="Flavin_Rdtase-like_dom"/>
</dbReference>
<evidence type="ECO:0000259" key="5">
    <source>
        <dbReference type="Pfam" id="PF01613"/>
    </source>
</evidence>
<dbReference type="GO" id="GO:0010181">
    <property type="term" value="F:FMN binding"/>
    <property type="evidence" value="ECO:0007669"/>
    <property type="project" value="InterPro"/>
</dbReference>
<sequence length="191" mass="21496">MLFDFSPNTPLQNFKILSQCLIPRPIAWISTINDNGSINLAPFSFFAPVSLEPTILSVCVMKKSDDTIKDTLYNAKTHKCATITIPSPQDYLHLQQCSEEFARGISEASELGISLKSIHSNYPPVPSNAQCAFLCDFYDIWDFQSTTDTLLLELKQCFVDKRCISESTQDLRLVFEALARTGNDFKVLKDL</sequence>
<evidence type="ECO:0000256" key="1">
    <source>
        <dbReference type="ARBA" id="ARBA00001917"/>
    </source>
</evidence>
<dbReference type="OrthoDB" id="9794638at2"/>
<keyword evidence="2" id="KW-0285">Flavoprotein</keyword>
<keyword evidence="7" id="KW-1185">Reference proteome</keyword>
<dbReference type="Proteomes" id="UP000256514">
    <property type="component" value="Unassembled WGS sequence"/>
</dbReference>
<dbReference type="PANTHER" id="PTHR33798:SF5">
    <property type="entry name" value="FLAVIN REDUCTASE LIKE DOMAIN-CONTAINING PROTEIN"/>
    <property type="match status" value="1"/>
</dbReference>
<evidence type="ECO:0000313" key="7">
    <source>
        <dbReference type="Proteomes" id="UP000256514"/>
    </source>
</evidence>
<evidence type="ECO:0000313" key="6">
    <source>
        <dbReference type="EMBL" id="RDU66915.1"/>
    </source>
</evidence>
<comment type="caution">
    <text evidence="6">The sequence shown here is derived from an EMBL/GenBank/DDBJ whole genome shotgun (WGS) entry which is preliminary data.</text>
</comment>
<organism evidence="6 7">
    <name type="scientific">Helicobacter equorum</name>
    <dbReference type="NCBI Taxonomy" id="361872"/>
    <lineage>
        <taxon>Bacteria</taxon>
        <taxon>Pseudomonadati</taxon>
        <taxon>Campylobacterota</taxon>
        <taxon>Epsilonproteobacteria</taxon>
        <taxon>Campylobacterales</taxon>
        <taxon>Helicobacteraceae</taxon>
        <taxon>Helicobacter</taxon>
    </lineage>
</organism>
<gene>
    <name evidence="6" type="ORF">CQA54_06045</name>
</gene>
<dbReference type="EMBL" id="NXLT01000004">
    <property type="protein sequence ID" value="RDU66915.1"/>
    <property type="molecule type" value="Genomic_DNA"/>
</dbReference>